<dbReference type="Pfam" id="PF00005">
    <property type="entry name" value="ABC_tran"/>
    <property type="match status" value="1"/>
</dbReference>
<dbReference type="EMBL" id="FNAD01000006">
    <property type="protein sequence ID" value="SDD69342.1"/>
    <property type="molecule type" value="Genomic_DNA"/>
</dbReference>
<feature type="transmembrane region" description="Helical" evidence="5">
    <location>
        <begin position="63"/>
        <end position="83"/>
    </location>
</feature>
<feature type="transmembrane region" description="Helical" evidence="5">
    <location>
        <begin position="26"/>
        <end position="51"/>
    </location>
</feature>
<dbReference type="SUPFAM" id="SSF90123">
    <property type="entry name" value="ABC transporter transmembrane region"/>
    <property type="match status" value="1"/>
</dbReference>
<feature type="transmembrane region" description="Helical" evidence="5">
    <location>
        <begin position="247"/>
        <end position="267"/>
    </location>
</feature>
<dbReference type="OrthoDB" id="4966664at2"/>
<dbReference type="PROSITE" id="PS00211">
    <property type="entry name" value="ABC_TRANSPORTER_1"/>
    <property type="match status" value="1"/>
</dbReference>
<dbReference type="InterPro" id="IPR017871">
    <property type="entry name" value="ABC_transporter-like_CS"/>
</dbReference>
<dbReference type="GO" id="GO:0005886">
    <property type="term" value="C:plasma membrane"/>
    <property type="evidence" value="ECO:0007669"/>
    <property type="project" value="UniProtKB-SubCell"/>
</dbReference>
<feature type="transmembrane region" description="Helical" evidence="5">
    <location>
        <begin position="279"/>
        <end position="300"/>
    </location>
</feature>
<feature type="transmembrane region" description="Helical" evidence="5">
    <location>
        <begin position="138"/>
        <end position="158"/>
    </location>
</feature>
<keyword evidence="3 5" id="KW-1133">Transmembrane helix</keyword>
<accession>A0A1G6WTY7</accession>
<dbReference type="GO" id="GO:0016887">
    <property type="term" value="F:ATP hydrolysis activity"/>
    <property type="evidence" value="ECO:0007669"/>
    <property type="project" value="InterPro"/>
</dbReference>
<sequence length="564" mass="60887">MERRHRYLRGPWHYLWWLVRSQWRRVLLGALLGSTWMVGLTVPPLLLSLAVDDGLRHGFGAKVWMWAGILGAVGIGIAILAILRHRTMTKVRIYAAQQTIRAVAAQSIRLGSSLQRRAAAGEVAAIGVSDAWTMARSLTVTGPGVGAVVAYVVIAAALLRISPLLAVVILIGAPALLLLLGPVLNRFRVHGMAYREAEAALSGRIVDIVSGLRVLTTLGGKSLFAERWEVESDLVRRTGYRLATTESWIRGIAVGLPALFLAIVMWLTARMTVQGDMSVGEFVAVFGYVAVVVVPVSFFIEAAIDINRALVSAQRATQFLSIEPRPRGTAPVNDATAALSDPESGLRLEHGVFAVVATDDRRQAKTIMERLAGIETSDARWGDQPLAEIDAMVLRRAVLPLDDSDYLFAGPLRDVVFTNGDQGDAEREHVAFASGIDEMLRGFDDGWDTQIAERGSNLSGGQRQRLCLARALAARPAVLLALDPLSAVDAVTESQVVERVRDARRELTTLVFSDSATVLSAADVVHLVEEGLVVASGTHASLTASNGRYRTLVSRNSSDEGETS</sequence>
<organism evidence="8 9">
    <name type="scientific">Glycomyces harbinensis</name>
    <dbReference type="NCBI Taxonomy" id="58114"/>
    <lineage>
        <taxon>Bacteria</taxon>
        <taxon>Bacillati</taxon>
        <taxon>Actinomycetota</taxon>
        <taxon>Actinomycetes</taxon>
        <taxon>Glycomycetales</taxon>
        <taxon>Glycomycetaceae</taxon>
        <taxon>Glycomyces</taxon>
    </lineage>
</organism>
<evidence type="ECO:0000259" key="7">
    <source>
        <dbReference type="PROSITE" id="PS50929"/>
    </source>
</evidence>
<evidence type="ECO:0000256" key="3">
    <source>
        <dbReference type="ARBA" id="ARBA00022989"/>
    </source>
</evidence>
<dbReference type="Gene3D" id="1.20.1560.10">
    <property type="entry name" value="ABC transporter type 1, transmembrane domain"/>
    <property type="match status" value="1"/>
</dbReference>
<dbReference type="Gene3D" id="3.40.50.300">
    <property type="entry name" value="P-loop containing nucleotide triphosphate hydrolases"/>
    <property type="match status" value="1"/>
</dbReference>
<evidence type="ECO:0000256" key="2">
    <source>
        <dbReference type="ARBA" id="ARBA00022692"/>
    </source>
</evidence>
<keyword evidence="2 5" id="KW-0812">Transmembrane</keyword>
<comment type="subcellular location">
    <subcellularLocation>
        <location evidence="1">Cell membrane</location>
        <topology evidence="1">Multi-pass membrane protein</topology>
    </subcellularLocation>
</comment>
<dbReference type="Pfam" id="PF00664">
    <property type="entry name" value="ABC_membrane"/>
    <property type="match status" value="1"/>
</dbReference>
<dbReference type="GO" id="GO:0005524">
    <property type="term" value="F:ATP binding"/>
    <property type="evidence" value="ECO:0007669"/>
    <property type="project" value="InterPro"/>
</dbReference>
<evidence type="ECO:0000313" key="9">
    <source>
        <dbReference type="Proteomes" id="UP000198949"/>
    </source>
</evidence>
<dbReference type="InterPro" id="IPR003439">
    <property type="entry name" value="ABC_transporter-like_ATP-bd"/>
</dbReference>
<feature type="domain" description="ABC transporter" evidence="6">
    <location>
        <begin position="291"/>
        <end position="555"/>
    </location>
</feature>
<gene>
    <name evidence="8" type="ORF">SAMN05216270_106209</name>
</gene>
<feature type="domain" description="ABC transmembrane type-1" evidence="7">
    <location>
        <begin position="27"/>
        <end position="308"/>
    </location>
</feature>
<reference evidence="9" key="1">
    <citation type="submission" date="2016-10" db="EMBL/GenBank/DDBJ databases">
        <authorList>
            <person name="Varghese N."/>
            <person name="Submissions S."/>
        </authorList>
    </citation>
    <scope>NUCLEOTIDE SEQUENCE [LARGE SCALE GENOMIC DNA]</scope>
    <source>
        <strain evidence="9">CGMCC 4.3516</strain>
    </source>
</reference>
<dbReference type="STRING" id="58114.SAMN05216270_106209"/>
<feature type="transmembrane region" description="Helical" evidence="5">
    <location>
        <begin position="164"/>
        <end position="185"/>
    </location>
</feature>
<dbReference type="PROSITE" id="PS50893">
    <property type="entry name" value="ABC_TRANSPORTER_2"/>
    <property type="match status" value="1"/>
</dbReference>
<dbReference type="InterPro" id="IPR039421">
    <property type="entry name" value="Type_1_exporter"/>
</dbReference>
<keyword evidence="9" id="KW-1185">Reference proteome</keyword>
<dbReference type="InterPro" id="IPR011527">
    <property type="entry name" value="ABC1_TM_dom"/>
</dbReference>
<dbReference type="SUPFAM" id="SSF52540">
    <property type="entry name" value="P-loop containing nucleoside triphosphate hydrolases"/>
    <property type="match status" value="1"/>
</dbReference>
<dbReference type="InterPro" id="IPR027417">
    <property type="entry name" value="P-loop_NTPase"/>
</dbReference>
<evidence type="ECO:0000259" key="6">
    <source>
        <dbReference type="PROSITE" id="PS50893"/>
    </source>
</evidence>
<dbReference type="AlphaFoldDB" id="A0A1G6WTY7"/>
<evidence type="ECO:0000256" key="4">
    <source>
        <dbReference type="ARBA" id="ARBA00023136"/>
    </source>
</evidence>
<dbReference type="Proteomes" id="UP000198949">
    <property type="component" value="Unassembled WGS sequence"/>
</dbReference>
<dbReference type="PANTHER" id="PTHR43394:SF1">
    <property type="entry name" value="ATP-BINDING CASSETTE SUB-FAMILY B MEMBER 10, MITOCHONDRIAL"/>
    <property type="match status" value="1"/>
</dbReference>
<proteinExistence type="predicted"/>
<dbReference type="GO" id="GO:0015421">
    <property type="term" value="F:ABC-type oligopeptide transporter activity"/>
    <property type="evidence" value="ECO:0007669"/>
    <property type="project" value="TreeGrafter"/>
</dbReference>
<dbReference type="InterPro" id="IPR036640">
    <property type="entry name" value="ABC1_TM_sf"/>
</dbReference>
<evidence type="ECO:0000256" key="5">
    <source>
        <dbReference type="SAM" id="Phobius"/>
    </source>
</evidence>
<keyword evidence="4 5" id="KW-0472">Membrane</keyword>
<evidence type="ECO:0000256" key="1">
    <source>
        <dbReference type="ARBA" id="ARBA00004651"/>
    </source>
</evidence>
<dbReference type="PANTHER" id="PTHR43394">
    <property type="entry name" value="ATP-DEPENDENT PERMEASE MDL1, MITOCHONDRIAL"/>
    <property type="match status" value="1"/>
</dbReference>
<evidence type="ECO:0000313" key="8">
    <source>
        <dbReference type="EMBL" id="SDD69342.1"/>
    </source>
</evidence>
<protein>
    <submittedName>
        <fullName evidence="8">ABC-type multidrug transport system, ATPase and permease component</fullName>
    </submittedName>
</protein>
<dbReference type="PROSITE" id="PS50929">
    <property type="entry name" value="ABC_TM1F"/>
    <property type="match status" value="1"/>
</dbReference>
<name>A0A1G6WTY7_9ACTN</name>